<proteinExistence type="inferred from homology"/>
<gene>
    <name evidence="3" type="ORF">SAMN02745178_00872</name>
</gene>
<dbReference type="SUPFAM" id="SSF51735">
    <property type="entry name" value="NAD(P)-binding Rossmann-fold domains"/>
    <property type="match status" value="1"/>
</dbReference>
<dbReference type="STRING" id="745368.SAMN02745178_00872"/>
<reference evidence="3 4" key="1">
    <citation type="submission" date="2017-02" db="EMBL/GenBank/DDBJ databases">
        <authorList>
            <person name="Peterson S.W."/>
        </authorList>
    </citation>
    <scope>NUCLEOTIDE SEQUENCE [LARGE SCALE GENOMIC DNA]</scope>
    <source>
        <strain evidence="3 4">ATCC 27749</strain>
    </source>
</reference>
<organism evidence="3 4">
    <name type="scientific">Gemmiger formicilis</name>
    <dbReference type="NCBI Taxonomy" id="745368"/>
    <lineage>
        <taxon>Bacteria</taxon>
        <taxon>Bacillati</taxon>
        <taxon>Bacillota</taxon>
        <taxon>Clostridia</taxon>
        <taxon>Eubacteriales</taxon>
        <taxon>Gemmiger</taxon>
    </lineage>
</organism>
<dbReference type="AlphaFoldDB" id="A0A1T4WQX4"/>
<comment type="similarity">
    <text evidence="1">Belongs to the NAD(P)-dependent epimerase/dehydratase family.</text>
</comment>
<dbReference type="InterPro" id="IPR001509">
    <property type="entry name" value="Epimerase_deHydtase"/>
</dbReference>
<dbReference type="Gene3D" id="3.40.50.720">
    <property type="entry name" value="NAD(P)-binding Rossmann-like Domain"/>
    <property type="match status" value="1"/>
</dbReference>
<evidence type="ECO:0000256" key="1">
    <source>
        <dbReference type="ARBA" id="ARBA00007637"/>
    </source>
</evidence>
<dbReference type="EMBL" id="FUYF01000003">
    <property type="protein sequence ID" value="SKA79011.1"/>
    <property type="molecule type" value="Genomic_DNA"/>
</dbReference>
<sequence>MKTILVTGAAGYIGRHVVKNALDRGYRVIAADFNFKGVDERAEFCDVPLFGGDADLYRKLGSPDVCIHLAWRDGFRHNSAAHMKDLSSHVTFLNTLIDGGLKDLSVMGTMHEVGYWEGAINESTPCKPQSQYGIAKNALRQSMMLTLADSPCKLHWLRAYYITGDEVHGSSIFAKITQAEQDGKKTFPFTSGSNLYDFIDVDELANMIVAASVQEEINGIINVCTGKPMSLADRVEQFLRDKNYKIKLDYGAFPDRPYDSPGTWGDPTKINRILANDTCKRA</sequence>
<dbReference type="Proteomes" id="UP000190286">
    <property type="component" value="Unassembled WGS sequence"/>
</dbReference>
<evidence type="ECO:0000313" key="3">
    <source>
        <dbReference type="EMBL" id="SKA79011.1"/>
    </source>
</evidence>
<feature type="domain" description="NAD-dependent epimerase/dehydratase" evidence="2">
    <location>
        <begin position="4"/>
        <end position="224"/>
    </location>
</feature>
<dbReference type="Pfam" id="PF01370">
    <property type="entry name" value="Epimerase"/>
    <property type="match status" value="1"/>
</dbReference>
<protein>
    <submittedName>
        <fullName evidence="3">dTDP-6-deoxy-L-talose 4-dehydrogenase (NAD+)</fullName>
    </submittedName>
</protein>
<dbReference type="RefSeq" id="WP_078783872.1">
    <property type="nucleotide sequence ID" value="NZ_CAKVQS010000002.1"/>
</dbReference>
<accession>A0A1T4WQX4</accession>
<keyword evidence="4" id="KW-1185">Reference proteome</keyword>
<dbReference type="InterPro" id="IPR036291">
    <property type="entry name" value="NAD(P)-bd_dom_sf"/>
</dbReference>
<dbReference type="PANTHER" id="PTHR43000">
    <property type="entry name" value="DTDP-D-GLUCOSE 4,6-DEHYDRATASE-RELATED"/>
    <property type="match status" value="1"/>
</dbReference>
<name>A0A1T4WQX4_9FIRM</name>
<dbReference type="GeneID" id="93337355"/>
<dbReference type="OrthoDB" id="142826at2"/>
<evidence type="ECO:0000313" key="4">
    <source>
        <dbReference type="Proteomes" id="UP000190286"/>
    </source>
</evidence>
<evidence type="ECO:0000259" key="2">
    <source>
        <dbReference type="Pfam" id="PF01370"/>
    </source>
</evidence>